<evidence type="ECO:0000259" key="1">
    <source>
        <dbReference type="PROSITE" id="PS50925"/>
    </source>
</evidence>
<organism evidence="2 3">
    <name type="scientific">Maritalea myrionectae</name>
    <dbReference type="NCBI Taxonomy" id="454601"/>
    <lineage>
        <taxon>Bacteria</taxon>
        <taxon>Pseudomonadati</taxon>
        <taxon>Pseudomonadota</taxon>
        <taxon>Alphaproteobacteria</taxon>
        <taxon>Hyphomicrobiales</taxon>
        <taxon>Devosiaceae</taxon>
        <taxon>Maritalea</taxon>
    </lineage>
</organism>
<dbReference type="Pfam" id="PF04940">
    <property type="entry name" value="BLUF"/>
    <property type="match status" value="1"/>
</dbReference>
<dbReference type="Proteomes" id="UP000258927">
    <property type="component" value="Chromosome"/>
</dbReference>
<dbReference type="EMBL" id="CP021330">
    <property type="protein sequence ID" value="AVX03110.1"/>
    <property type="molecule type" value="Genomic_DNA"/>
</dbReference>
<name>A0A2R4MAT3_9HYPH</name>
<feature type="domain" description="BLUF" evidence="1">
    <location>
        <begin position="1"/>
        <end position="92"/>
    </location>
</feature>
<dbReference type="RefSeq" id="WP_162889105.1">
    <property type="nucleotide sequence ID" value="NZ_CP021330.1"/>
</dbReference>
<gene>
    <name evidence="2" type="ORF">MXMO3_00565</name>
</gene>
<dbReference type="GO" id="GO:0009882">
    <property type="term" value="F:blue light photoreceptor activity"/>
    <property type="evidence" value="ECO:0007669"/>
    <property type="project" value="InterPro"/>
</dbReference>
<dbReference type="GO" id="GO:0071949">
    <property type="term" value="F:FAD binding"/>
    <property type="evidence" value="ECO:0007669"/>
    <property type="project" value="InterPro"/>
</dbReference>
<dbReference type="InterPro" id="IPR036046">
    <property type="entry name" value="Acylphosphatase-like_dom_sf"/>
</dbReference>
<dbReference type="PROSITE" id="PS50925">
    <property type="entry name" value="BLUF"/>
    <property type="match status" value="1"/>
</dbReference>
<dbReference type="KEGG" id="mmyr:MXMO3_00565"/>
<reference evidence="2 3" key="1">
    <citation type="submission" date="2017-05" db="EMBL/GenBank/DDBJ databases">
        <title>Genome Analysis of Maritalea myrionectae HL2708#5.</title>
        <authorList>
            <consortium name="Cotde Inc.-PKNU"/>
            <person name="Jang D."/>
            <person name="Oh H.-M."/>
        </authorList>
    </citation>
    <scope>NUCLEOTIDE SEQUENCE [LARGE SCALE GENOMIC DNA]</scope>
    <source>
        <strain evidence="2 3">HL2708#5</strain>
    </source>
</reference>
<dbReference type="AlphaFoldDB" id="A0A2R4MAT3"/>
<dbReference type="SUPFAM" id="SSF54975">
    <property type="entry name" value="Acylphosphatase/BLUF domain-like"/>
    <property type="match status" value="1"/>
</dbReference>
<evidence type="ECO:0000313" key="3">
    <source>
        <dbReference type="Proteomes" id="UP000258927"/>
    </source>
</evidence>
<sequence length="108" mass="12104">MIRLLYVSTAIPNLSEDDIAEIVATANKHNAQFDITGALAYNGVNFAQVLEGAEHHLNQLMDNISKDHRHSGVIEMMRNPIEVRAFDGFHMKHIEGLQFDELVSAMNT</sequence>
<evidence type="ECO:0000313" key="2">
    <source>
        <dbReference type="EMBL" id="AVX03110.1"/>
    </source>
</evidence>
<dbReference type="InterPro" id="IPR007024">
    <property type="entry name" value="BLUF_domain"/>
</dbReference>
<dbReference type="Gene3D" id="3.30.70.100">
    <property type="match status" value="1"/>
</dbReference>
<protein>
    <submittedName>
        <fullName evidence="2">Photoactivated adenylate cyclase subunit beta</fullName>
    </submittedName>
</protein>
<accession>A0A2R4MAT3</accession>
<keyword evidence="3" id="KW-1185">Reference proteome</keyword>
<dbReference type="SMART" id="SM01034">
    <property type="entry name" value="BLUF"/>
    <property type="match status" value="1"/>
</dbReference>
<proteinExistence type="predicted"/>
<dbReference type="STRING" id="1122213.GCA_000423365_03277"/>